<proteinExistence type="predicted"/>
<name>A0AAW6DGW2_MEDGN</name>
<comment type="caution">
    <text evidence="1">The sequence shown here is derived from an EMBL/GenBank/DDBJ whole genome shotgun (WGS) entry which is preliminary data.</text>
</comment>
<sequence>MDKITHQVRAEHWIKIMNECMDSGMSKAAWCRANGGSEKQFFYWQRILRREAFENSRNSSLPATVRPNQELVPATQRTVSFTEIKLPSSSQSTAPVFHPDLVIRKGDIALEISPFRTRSFHGLEEFWMLNKATGFQKIYIAADTRIYAAGSMGWHPLLNSTFSWIHM</sequence>
<dbReference type="NCBIfam" id="NF047593">
    <property type="entry name" value="IS66_ISAeme5_TnpA"/>
    <property type="match status" value="1"/>
</dbReference>
<reference evidence="1" key="1">
    <citation type="submission" date="2023-01" db="EMBL/GenBank/DDBJ databases">
        <title>Human gut microbiome strain richness.</title>
        <authorList>
            <person name="Chen-Liaw A."/>
        </authorList>
    </citation>
    <scope>NUCLEOTIDE SEQUENCE</scope>
    <source>
        <strain evidence="1">RTP21484st1_H11_RTP21484_190118</strain>
    </source>
</reference>
<evidence type="ECO:0000313" key="1">
    <source>
        <dbReference type="EMBL" id="MDB8689005.1"/>
    </source>
</evidence>
<dbReference type="EMBL" id="JAQMLA010000186">
    <property type="protein sequence ID" value="MDB8689005.1"/>
    <property type="molecule type" value="Genomic_DNA"/>
</dbReference>
<accession>A0AAW6DGW2</accession>
<dbReference type="Proteomes" id="UP001212160">
    <property type="component" value="Unassembled WGS sequence"/>
</dbReference>
<gene>
    <name evidence="1" type="ORF">PNW85_20670</name>
</gene>
<dbReference type="AlphaFoldDB" id="A0AAW6DGW2"/>
<protein>
    <submittedName>
        <fullName evidence="1">IS66 family insertion sequence element accessory protein TnpB</fullName>
    </submittedName>
</protein>
<evidence type="ECO:0000313" key="2">
    <source>
        <dbReference type="Proteomes" id="UP001212160"/>
    </source>
</evidence>
<organism evidence="1 2">
    <name type="scientific">Mediterraneibacter gnavus</name>
    <name type="common">Ruminococcus gnavus</name>
    <dbReference type="NCBI Taxonomy" id="33038"/>
    <lineage>
        <taxon>Bacteria</taxon>
        <taxon>Bacillati</taxon>
        <taxon>Bacillota</taxon>
        <taxon>Clostridia</taxon>
        <taxon>Lachnospirales</taxon>
        <taxon>Lachnospiraceae</taxon>
        <taxon>Mediterraneibacter</taxon>
    </lineage>
</organism>
<dbReference type="RefSeq" id="WP_243039634.1">
    <property type="nucleotide sequence ID" value="NZ_DAWDPA010000104.1"/>
</dbReference>